<dbReference type="AlphaFoldDB" id="A0A803QRX9"/>
<keyword evidence="2" id="KW-1185">Reference proteome</keyword>
<sequence length="85" mass="10022">GLWSEYEIRFWILSWSKSVWDQSHLSVCRGSLFRLRVGVPYPHTDYKFVQALGLDPDPTLPESLFYFFLSWGLELGPRFKFCMGL</sequence>
<evidence type="ECO:0000313" key="1">
    <source>
        <dbReference type="EnsemblPlants" id="cds.evm.model.ctgX2.43"/>
    </source>
</evidence>
<reference evidence="1" key="1">
    <citation type="submission" date="2021-03" db="UniProtKB">
        <authorList>
            <consortium name="EnsemblPlants"/>
        </authorList>
    </citation>
    <scope>IDENTIFICATION</scope>
</reference>
<dbReference type="EnsemblPlants" id="evm.model.ctgX2.43">
    <property type="protein sequence ID" value="cds.evm.model.ctgX2.43"/>
    <property type="gene ID" value="evm.TU.ctgX2.43"/>
</dbReference>
<organism evidence="1 2">
    <name type="scientific">Cannabis sativa</name>
    <name type="common">Hemp</name>
    <name type="synonym">Marijuana</name>
    <dbReference type="NCBI Taxonomy" id="3483"/>
    <lineage>
        <taxon>Eukaryota</taxon>
        <taxon>Viridiplantae</taxon>
        <taxon>Streptophyta</taxon>
        <taxon>Embryophyta</taxon>
        <taxon>Tracheophyta</taxon>
        <taxon>Spermatophyta</taxon>
        <taxon>Magnoliopsida</taxon>
        <taxon>eudicotyledons</taxon>
        <taxon>Gunneridae</taxon>
        <taxon>Pentapetalae</taxon>
        <taxon>rosids</taxon>
        <taxon>fabids</taxon>
        <taxon>Rosales</taxon>
        <taxon>Cannabaceae</taxon>
        <taxon>Cannabis</taxon>
    </lineage>
</organism>
<accession>A0A803QRX9</accession>
<proteinExistence type="predicted"/>
<evidence type="ECO:0000313" key="2">
    <source>
        <dbReference type="Proteomes" id="UP000596661"/>
    </source>
</evidence>
<dbReference type="Gramene" id="evm.model.ctgX2.43">
    <property type="protein sequence ID" value="cds.evm.model.ctgX2.43"/>
    <property type="gene ID" value="evm.TU.ctgX2.43"/>
</dbReference>
<name>A0A803QRX9_CANSA</name>
<dbReference type="Proteomes" id="UP000596661">
    <property type="component" value="Unassembled WGS sequence"/>
</dbReference>
<protein>
    <submittedName>
        <fullName evidence="1">Uncharacterized protein</fullName>
    </submittedName>
</protein>